<gene>
    <name evidence="1" type="ORF">SE16_00750</name>
</gene>
<organism evidence="1 2">
    <name type="scientific">Ardenticatena maritima</name>
    <dbReference type="NCBI Taxonomy" id="872965"/>
    <lineage>
        <taxon>Bacteria</taxon>
        <taxon>Bacillati</taxon>
        <taxon>Chloroflexota</taxon>
        <taxon>Ardenticatenia</taxon>
        <taxon>Ardenticatenales</taxon>
        <taxon>Ardenticatenaceae</taxon>
        <taxon>Ardenticatena</taxon>
    </lineage>
</organism>
<reference evidence="1 2" key="1">
    <citation type="submission" date="2015-07" db="EMBL/GenBank/DDBJ databases">
        <title>Whole genome sequence of Ardenticatena maritima DSM 23922.</title>
        <authorList>
            <person name="Hemp J."/>
            <person name="Ward L.M."/>
            <person name="Pace L.A."/>
            <person name="Fischer W.W."/>
        </authorList>
    </citation>
    <scope>NUCLEOTIDE SEQUENCE [LARGE SCALE GENOMIC DNA]</scope>
    <source>
        <strain evidence="1 2">110S</strain>
    </source>
</reference>
<name>A0A0P6YHW8_9CHLR</name>
<dbReference type="AlphaFoldDB" id="A0A0P6YHW8"/>
<protein>
    <submittedName>
        <fullName evidence="1">Uncharacterized protein</fullName>
    </submittedName>
</protein>
<dbReference type="EMBL" id="LGKN01000003">
    <property type="protein sequence ID" value="KPL89103.1"/>
    <property type="molecule type" value="Genomic_DNA"/>
</dbReference>
<dbReference type="Proteomes" id="UP000050502">
    <property type="component" value="Unassembled WGS sequence"/>
</dbReference>
<proteinExistence type="predicted"/>
<sequence length="126" mass="14257">MRKKKYVFGKRNEAINVTFIVFVLWLQETNAGNKIPLALLVLALSLFTRLPIIQSLSLQGDTGKSARIIPKRNVLWHVVDAPHAKKDIYQELASSCHGHMKKDLIYGVPYVLNLSPQMDHSDFAKS</sequence>
<comment type="caution">
    <text evidence="1">The sequence shown here is derived from an EMBL/GenBank/DDBJ whole genome shotgun (WGS) entry which is preliminary data.</text>
</comment>
<evidence type="ECO:0000313" key="2">
    <source>
        <dbReference type="Proteomes" id="UP000050502"/>
    </source>
</evidence>
<evidence type="ECO:0000313" key="1">
    <source>
        <dbReference type="EMBL" id="KPL89103.1"/>
    </source>
</evidence>
<accession>A0A0P6YHW8</accession>